<dbReference type="InterPro" id="IPR000210">
    <property type="entry name" value="BTB/POZ_dom"/>
</dbReference>
<dbReference type="AlphaFoldDB" id="A0A8J4Q2A5"/>
<sequence length="560" mass="65045">MGTLENYFKLNSNNQIYTPYKLDFETKSSLHEKNSIQEIIQDRGLYSTRLVYDSIKNRYMLSQGRRNDLQLSSIHPGYYKQSGITYKNESKFKMSFLHTSQGSEKAFIHWRWNFDDSLSICRAMVVINYALFNRDTCIDWYISTERDIEFNLDNPSPNWKRIPLIKIYASKIFIEKQIDLSLIVSGSSHLNLVVCLSNSAACEKAQLFRKCSSPQANENNPNPMPMSKFPFPFMVDIDLKPRLDNNNNSNISNSSNEQQQQKDHSISSGDLFLEQEFEKLTFSSPVLNSHPMEWSTDRVCQWLFDNGLFTLCNYFHETKKRGSDIFSFNVSNQSNIVKSKWEVAMSNLYSYLGQSYSNPDREKYVEMCGNDPYRYNSILKIYQQDQTPHLLSITLPKASDFILNDQQTSDFQIHIDSGNDVGSRILYVHKSVLTAWSLYFTTLFSSTTFNENKTNKTIFKSNTMDYDSLVVVLNIMYTGAKQLVDQIKFESISSLFNLYIISQSLMITSLMDIFEKSLIWSVDELNCDDILNKSISETCHAVNLYKFCKFYHKLPKLNNK</sequence>
<dbReference type="InterPro" id="IPR006588">
    <property type="entry name" value="Peptide_N_glycanase_PAW_dom"/>
</dbReference>
<dbReference type="InterPro" id="IPR011333">
    <property type="entry name" value="SKP1/BTB/POZ_sf"/>
</dbReference>
<dbReference type="SUPFAM" id="SSF47769">
    <property type="entry name" value="SAM/Pointed domain"/>
    <property type="match status" value="1"/>
</dbReference>
<protein>
    <recommendedName>
        <fullName evidence="2">BTB domain-containing protein</fullName>
    </recommendedName>
</protein>
<reference evidence="3" key="1">
    <citation type="submission" date="2020-01" db="EMBL/GenBank/DDBJ databases">
        <title>Development of genomics and gene disruption for Polysphondylium violaceum indicates a role for the polyketide synthase stlB in stalk morphogenesis.</title>
        <authorList>
            <person name="Narita B."/>
            <person name="Kawabe Y."/>
            <person name="Kin K."/>
            <person name="Saito T."/>
            <person name="Gibbs R."/>
            <person name="Kuspa A."/>
            <person name="Muzny D."/>
            <person name="Queller D."/>
            <person name="Richards S."/>
            <person name="Strassman J."/>
            <person name="Sucgang R."/>
            <person name="Worley K."/>
            <person name="Schaap P."/>
        </authorList>
    </citation>
    <scope>NUCLEOTIDE SEQUENCE</scope>
    <source>
        <strain evidence="3">QSvi11</strain>
    </source>
</reference>
<dbReference type="CDD" id="cd18186">
    <property type="entry name" value="BTB_POZ_ZBTB_KLHL-like"/>
    <property type="match status" value="1"/>
</dbReference>
<gene>
    <name evidence="3" type="ORF">CYY_001855</name>
</gene>
<keyword evidence="4" id="KW-1185">Reference proteome</keyword>
<dbReference type="Gene3D" id="2.60.120.1020">
    <property type="entry name" value="Peptide N glycanase, PAW domain"/>
    <property type="match status" value="1"/>
</dbReference>
<evidence type="ECO:0000313" key="3">
    <source>
        <dbReference type="EMBL" id="KAF2076827.1"/>
    </source>
</evidence>
<dbReference type="GO" id="GO:0005737">
    <property type="term" value="C:cytoplasm"/>
    <property type="evidence" value="ECO:0007669"/>
    <property type="project" value="InterPro"/>
</dbReference>
<evidence type="ECO:0000259" key="2">
    <source>
        <dbReference type="PROSITE" id="PS50097"/>
    </source>
</evidence>
<dbReference type="SUPFAM" id="SSF54695">
    <property type="entry name" value="POZ domain"/>
    <property type="match status" value="1"/>
</dbReference>
<dbReference type="Pfam" id="PF04721">
    <property type="entry name" value="PAW"/>
    <property type="match status" value="1"/>
</dbReference>
<dbReference type="SUPFAM" id="SSF49785">
    <property type="entry name" value="Galactose-binding domain-like"/>
    <property type="match status" value="1"/>
</dbReference>
<feature type="domain" description="BTB" evidence="2">
    <location>
        <begin position="409"/>
        <end position="485"/>
    </location>
</feature>
<evidence type="ECO:0000256" key="1">
    <source>
        <dbReference type="SAM" id="MobiDB-lite"/>
    </source>
</evidence>
<accession>A0A8J4Q2A5</accession>
<dbReference type="Gene3D" id="3.30.710.10">
    <property type="entry name" value="Potassium Channel Kv1.1, Chain A"/>
    <property type="match status" value="1"/>
</dbReference>
<feature type="region of interest" description="Disordered" evidence="1">
    <location>
        <begin position="245"/>
        <end position="265"/>
    </location>
</feature>
<organism evidence="3 4">
    <name type="scientific">Polysphondylium violaceum</name>
    <dbReference type="NCBI Taxonomy" id="133409"/>
    <lineage>
        <taxon>Eukaryota</taxon>
        <taxon>Amoebozoa</taxon>
        <taxon>Evosea</taxon>
        <taxon>Eumycetozoa</taxon>
        <taxon>Dictyostelia</taxon>
        <taxon>Dictyosteliales</taxon>
        <taxon>Dictyosteliaceae</taxon>
        <taxon>Polysphondylium</taxon>
    </lineage>
</organism>
<feature type="compositionally biased region" description="Low complexity" evidence="1">
    <location>
        <begin position="245"/>
        <end position="259"/>
    </location>
</feature>
<dbReference type="InterPro" id="IPR008979">
    <property type="entry name" value="Galactose-bd-like_sf"/>
</dbReference>
<dbReference type="SMART" id="SM00225">
    <property type="entry name" value="BTB"/>
    <property type="match status" value="1"/>
</dbReference>
<dbReference type="PANTHER" id="PTHR24413">
    <property type="entry name" value="SPECKLE-TYPE POZ PROTEIN"/>
    <property type="match status" value="1"/>
</dbReference>
<dbReference type="GO" id="GO:0006516">
    <property type="term" value="P:glycoprotein catabolic process"/>
    <property type="evidence" value="ECO:0007669"/>
    <property type="project" value="InterPro"/>
</dbReference>
<evidence type="ECO:0000313" key="4">
    <source>
        <dbReference type="Proteomes" id="UP000695562"/>
    </source>
</evidence>
<dbReference type="InterPro" id="IPR038680">
    <property type="entry name" value="PAW_sf"/>
</dbReference>
<dbReference type="InterPro" id="IPR013761">
    <property type="entry name" value="SAM/pointed_sf"/>
</dbReference>
<proteinExistence type="predicted"/>
<comment type="caution">
    <text evidence="3">The sequence shown here is derived from an EMBL/GenBank/DDBJ whole genome shotgun (WGS) entry which is preliminary data.</text>
</comment>
<name>A0A8J4Q2A5_9MYCE</name>
<dbReference type="Proteomes" id="UP000695562">
    <property type="component" value="Unassembled WGS sequence"/>
</dbReference>
<dbReference type="OrthoDB" id="6359816at2759"/>
<dbReference type="EMBL" id="AJWJ01000047">
    <property type="protein sequence ID" value="KAF2076827.1"/>
    <property type="molecule type" value="Genomic_DNA"/>
</dbReference>
<dbReference type="PROSITE" id="PS50097">
    <property type="entry name" value="BTB"/>
    <property type="match status" value="1"/>
</dbReference>
<dbReference type="Pfam" id="PF00651">
    <property type="entry name" value="BTB"/>
    <property type="match status" value="1"/>
</dbReference>